<name>A0ABS5QCX1_9PROT</name>
<dbReference type="Pfam" id="PF10691">
    <property type="entry name" value="DUF2497"/>
    <property type="match status" value="1"/>
</dbReference>
<feature type="region of interest" description="Disordered" evidence="1">
    <location>
        <begin position="59"/>
        <end position="80"/>
    </location>
</feature>
<dbReference type="RefSeq" id="WP_213670053.1">
    <property type="nucleotide sequence ID" value="NZ_JAHCDA010000002.1"/>
</dbReference>
<evidence type="ECO:0000313" key="2">
    <source>
        <dbReference type="EMBL" id="MBS7811367.1"/>
    </source>
</evidence>
<reference evidence="2 3" key="1">
    <citation type="submission" date="2021-05" db="EMBL/GenBank/DDBJ databases">
        <title>Roseococcus sp. XZZS9, whole genome shotgun sequencing project.</title>
        <authorList>
            <person name="Zhao G."/>
            <person name="Shen L."/>
        </authorList>
    </citation>
    <scope>NUCLEOTIDE SEQUENCE [LARGE SCALE GENOMIC DNA]</scope>
    <source>
        <strain evidence="2 3">XZZS9</strain>
    </source>
</reference>
<organism evidence="2 3">
    <name type="scientific">Roseococcus pinisoli</name>
    <dbReference type="NCBI Taxonomy" id="2835040"/>
    <lineage>
        <taxon>Bacteria</taxon>
        <taxon>Pseudomonadati</taxon>
        <taxon>Pseudomonadota</taxon>
        <taxon>Alphaproteobacteria</taxon>
        <taxon>Acetobacterales</taxon>
        <taxon>Roseomonadaceae</taxon>
        <taxon>Roseococcus</taxon>
    </lineage>
</organism>
<evidence type="ECO:0000256" key="1">
    <source>
        <dbReference type="SAM" id="MobiDB-lite"/>
    </source>
</evidence>
<dbReference type="EMBL" id="JAHCDA010000002">
    <property type="protein sequence ID" value="MBS7811367.1"/>
    <property type="molecule type" value="Genomic_DNA"/>
</dbReference>
<evidence type="ECO:0000313" key="3">
    <source>
        <dbReference type="Proteomes" id="UP000766336"/>
    </source>
</evidence>
<protein>
    <submittedName>
        <fullName evidence="2">DUF2497 domain-containing protein</fullName>
    </submittedName>
</protein>
<proteinExistence type="predicted"/>
<dbReference type="Proteomes" id="UP000766336">
    <property type="component" value="Unassembled WGS sequence"/>
</dbReference>
<keyword evidence="3" id="KW-1185">Reference proteome</keyword>
<comment type="caution">
    <text evidence="2">The sequence shown here is derived from an EMBL/GenBank/DDBJ whole genome shotgun (WGS) entry which is preliminary data.</text>
</comment>
<dbReference type="InterPro" id="IPR019632">
    <property type="entry name" value="DUF2497"/>
</dbReference>
<accession>A0ABS5QCX1</accession>
<gene>
    <name evidence="2" type="ORF">KHU32_10490</name>
</gene>
<sequence>MDDILASIRKILNEDEAPASPLAPGAEPPIQLTTEMMISAPEQFPAAAPAAALPILEISPAPPAAQPPQTEASFMSLAPEPPASGLVDPLAAAAAASAFGQLSRLAQDRGAAVTRNGPTIEDVVREELRPMLKAWLDAHLPATVERLVRAEIERVMSRQG</sequence>